<dbReference type="SFLD" id="SFLDS00029">
    <property type="entry name" value="Radical_SAM"/>
    <property type="match status" value="1"/>
</dbReference>
<dbReference type="InterPro" id="IPR007197">
    <property type="entry name" value="rSAM"/>
</dbReference>
<keyword evidence="5" id="KW-0408">Iron</keyword>
<evidence type="ECO:0000256" key="3">
    <source>
        <dbReference type="ARBA" id="ARBA00022691"/>
    </source>
</evidence>
<dbReference type="Proteomes" id="UP000430345">
    <property type="component" value="Unassembled WGS sequence"/>
</dbReference>
<comment type="caution">
    <text evidence="8">The sequence shown here is derived from an EMBL/GenBank/DDBJ whole genome shotgun (WGS) entry which is preliminary data.</text>
</comment>
<dbReference type="Pfam" id="PF16199">
    <property type="entry name" value="Radical_SAM_C"/>
    <property type="match status" value="1"/>
</dbReference>
<protein>
    <submittedName>
        <fullName evidence="8">Radical SAM protein</fullName>
    </submittedName>
</protein>
<reference evidence="8 9" key="1">
    <citation type="submission" date="2019-10" db="EMBL/GenBank/DDBJ databases">
        <title>The Genome Sequence of Clostridium tarantellae Isolated from Fish Brain.</title>
        <authorList>
            <person name="Bano L."/>
            <person name="Kiel M."/>
            <person name="Sales G."/>
            <person name="Doxey A.C."/>
            <person name="Mansfield M.J."/>
            <person name="Schiavone M."/>
            <person name="Rossetto O."/>
            <person name="Pirazzini M."/>
            <person name="Dobrindt U."/>
            <person name="Montecucco C."/>
        </authorList>
    </citation>
    <scope>NUCLEOTIDE SEQUENCE [LARGE SCALE GENOMIC DNA]</scope>
    <source>
        <strain evidence="8 9">DSM 3997</strain>
    </source>
</reference>
<dbReference type="SFLD" id="SFLDG01082">
    <property type="entry name" value="B12-binding_domain_containing"/>
    <property type="match status" value="1"/>
</dbReference>
<dbReference type="InterPro" id="IPR032432">
    <property type="entry name" value="Radical_SAM_C"/>
</dbReference>
<dbReference type="EMBL" id="WHJC01000162">
    <property type="protein sequence ID" value="MPQ44159.1"/>
    <property type="molecule type" value="Genomic_DNA"/>
</dbReference>
<proteinExistence type="predicted"/>
<dbReference type="SUPFAM" id="SSF102114">
    <property type="entry name" value="Radical SAM enzymes"/>
    <property type="match status" value="1"/>
</dbReference>
<comment type="cofactor">
    <cofactor evidence="1">
        <name>[4Fe-4S] cluster</name>
        <dbReference type="ChEBI" id="CHEBI:49883"/>
    </cofactor>
</comment>
<evidence type="ECO:0000256" key="6">
    <source>
        <dbReference type="ARBA" id="ARBA00023014"/>
    </source>
</evidence>
<evidence type="ECO:0000256" key="5">
    <source>
        <dbReference type="ARBA" id="ARBA00023004"/>
    </source>
</evidence>
<organism evidence="8 9">
    <name type="scientific">Clostridium tarantellae</name>
    <dbReference type="NCBI Taxonomy" id="39493"/>
    <lineage>
        <taxon>Bacteria</taxon>
        <taxon>Bacillati</taxon>
        <taxon>Bacillota</taxon>
        <taxon>Clostridia</taxon>
        <taxon>Eubacteriales</taxon>
        <taxon>Clostridiaceae</taxon>
        <taxon>Clostridium</taxon>
    </lineage>
</organism>
<evidence type="ECO:0000256" key="1">
    <source>
        <dbReference type="ARBA" id="ARBA00001966"/>
    </source>
</evidence>
<keyword evidence="4" id="KW-0479">Metal-binding</keyword>
<evidence type="ECO:0000256" key="4">
    <source>
        <dbReference type="ARBA" id="ARBA00022723"/>
    </source>
</evidence>
<feature type="non-terminal residue" evidence="8">
    <location>
        <position position="305"/>
    </location>
</feature>
<dbReference type="Gene3D" id="3.80.30.20">
    <property type="entry name" value="tm_1862 like domain"/>
    <property type="match status" value="1"/>
</dbReference>
<evidence type="ECO:0000313" key="8">
    <source>
        <dbReference type="EMBL" id="MPQ44159.1"/>
    </source>
</evidence>
<dbReference type="OrthoDB" id="9815044at2"/>
<feature type="domain" description="Radical SAM core" evidence="7">
    <location>
        <begin position="1"/>
        <end position="242"/>
    </location>
</feature>
<dbReference type="PANTHER" id="PTHR11135">
    <property type="entry name" value="HISTONE ACETYLTRANSFERASE-RELATED"/>
    <property type="match status" value="1"/>
</dbReference>
<dbReference type="GO" id="GO:0002926">
    <property type="term" value="P:tRNA wobble base 5-methoxycarbonylmethyl-2-thiouridinylation"/>
    <property type="evidence" value="ECO:0007669"/>
    <property type="project" value="TreeGrafter"/>
</dbReference>
<accession>A0A6I1MVD8</accession>
<gene>
    <name evidence="8" type="ORF">GBZ86_10335</name>
</gene>
<evidence type="ECO:0000259" key="7">
    <source>
        <dbReference type="PROSITE" id="PS51918"/>
    </source>
</evidence>
<dbReference type="AlphaFoldDB" id="A0A6I1MVD8"/>
<name>A0A6I1MVD8_9CLOT</name>
<dbReference type="InterPro" id="IPR039661">
    <property type="entry name" value="ELP3"/>
</dbReference>
<dbReference type="InterPro" id="IPR006638">
    <property type="entry name" value="Elp3/MiaA/NifB-like_rSAM"/>
</dbReference>
<dbReference type="SFLD" id="SFLDG01086">
    <property type="entry name" value="elongater_protein-like"/>
    <property type="match status" value="1"/>
</dbReference>
<dbReference type="PROSITE" id="PS51918">
    <property type="entry name" value="RADICAL_SAM"/>
    <property type="match status" value="1"/>
</dbReference>
<dbReference type="CDD" id="cd01335">
    <property type="entry name" value="Radical_SAM"/>
    <property type="match status" value="1"/>
</dbReference>
<dbReference type="InterPro" id="IPR058240">
    <property type="entry name" value="rSAM_sf"/>
</dbReference>
<evidence type="ECO:0000313" key="9">
    <source>
        <dbReference type="Proteomes" id="UP000430345"/>
    </source>
</evidence>
<dbReference type="RefSeq" id="WP_152890391.1">
    <property type="nucleotide sequence ID" value="NZ_WHJC01000162.1"/>
</dbReference>
<dbReference type="PANTHER" id="PTHR11135:SF0">
    <property type="entry name" value="ELONGATOR COMPLEX PROTEIN 3"/>
    <property type="match status" value="1"/>
</dbReference>
<dbReference type="InterPro" id="IPR023404">
    <property type="entry name" value="rSAM_horseshoe"/>
</dbReference>
<keyword evidence="3" id="KW-0949">S-adenosyl-L-methionine</keyword>
<dbReference type="GO" id="GO:0051539">
    <property type="term" value="F:4 iron, 4 sulfur cluster binding"/>
    <property type="evidence" value="ECO:0007669"/>
    <property type="project" value="UniProtKB-KW"/>
</dbReference>
<dbReference type="GO" id="GO:0003824">
    <property type="term" value="F:catalytic activity"/>
    <property type="evidence" value="ECO:0007669"/>
    <property type="project" value="InterPro"/>
</dbReference>
<dbReference type="Pfam" id="PF04055">
    <property type="entry name" value="Radical_SAM"/>
    <property type="match status" value="1"/>
</dbReference>
<keyword evidence="9" id="KW-1185">Reference proteome</keyword>
<evidence type="ECO:0000256" key="2">
    <source>
        <dbReference type="ARBA" id="ARBA00022485"/>
    </source>
</evidence>
<dbReference type="GO" id="GO:0046872">
    <property type="term" value="F:metal ion binding"/>
    <property type="evidence" value="ECO:0007669"/>
    <property type="project" value="UniProtKB-KW"/>
</dbReference>
<keyword evidence="6" id="KW-0411">Iron-sulfur</keyword>
<dbReference type="FunFam" id="3.80.30.20:FF:000016">
    <property type="entry name" value="Oxygen-independent coproporphyrinogen III oxidase"/>
    <property type="match status" value="1"/>
</dbReference>
<keyword evidence="2" id="KW-0004">4Fe-4S</keyword>
<dbReference type="SMART" id="SM00729">
    <property type="entry name" value="Elp3"/>
    <property type="match status" value="1"/>
</dbReference>
<sequence>MRKKHYIIPIFVPHEGCPHDCVFCNQGKITGEKKEIIVGPKNTLENKVDEKFVNKTIEEYLETIDRKNSIIELSFFGGTFTAIDIKKQKELLEVAKEYKSKKIIDYIRLSTRPDYIDENILEHLKYYNVDIIELGVQSLDEDVLKKSGRGHTTYDVERASKLIKEKDFILGHQIMVGLPGDNFEKDFYTANKSVSMKPDLCRIYPALTIKNTPMEEMYYEGVYKPYSLEEAIDICMKIYNIYIKNNVKVIRIGLQPTDNITEGKDVVAGPFHPAFRELVESKYLNNKIYNIIKNNTEDVEIKINT</sequence>
<dbReference type="GO" id="GO:0005737">
    <property type="term" value="C:cytoplasm"/>
    <property type="evidence" value="ECO:0007669"/>
    <property type="project" value="TreeGrafter"/>
</dbReference>